<comment type="similarity">
    <text evidence="6">Belongs to the binding-protein-dependent transport system permease family.</text>
</comment>
<proteinExistence type="inferred from homology"/>
<dbReference type="InterPro" id="IPR000515">
    <property type="entry name" value="MetI-like"/>
</dbReference>
<dbReference type="AlphaFoldDB" id="A0A4S8QM55"/>
<sequence length="222" mass="23069">MTWLALSWPYVLELTGEHLLLSVPAVLLSVLIAIPIGQLANRRPTVGGFVLGAASLMYAIPALPLLIIIPVVFGFPLRSPATVITALTVYGTALLVRTAADAFGSVDAEVRAAALAVGHSPRGVFWHVDLPLAVPVLLSGVRVVAVSTVSLVTIGALIGVPSLGSLLTDGFQRGITEEVMVGVVATILVALVLDGLLILTGSALAPWARRRSPRPKILGATR</sequence>
<reference evidence="9" key="1">
    <citation type="submission" date="2019-04" db="EMBL/GenBank/DDBJ databases">
        <title>Nocardioides xinjiangensis sp. nov.</title>
        <authorList>
            <person name="Liu S."/>
        </authorList>
    </citation>
    <scope>NUCLEOTIDE SEQUENCE [LARGE SCALE GENOMIC DNA]</scope>
    <source>
        <strain evidence="9">18</strain>
    </source>
</reference>
<evidence type="ECO:0000256" key="5">
    <source>
        <dbReference type="ARBA" id="ARBA00023136"/>
    </source>
</evidence>
<dbReference type="InterPro" id="IPR051204">
    <property type="entry name" value="ABC_transp_perm/SBD"/>
</dbReference>
<dbReference type="GO" id="GO:0005886">
    <property type="term" value="C:plasma membrane"/>
    <property type="evidence" value="ECO:0007669"/>
    <property type="project" value="UniProtKB-SubCell"/>
</dbReference>
<evidence type="ECO:0000259" key="7">
    <source>
        <dbReference type="PROSITE" id="PS50928"/>
    </source>
</evidence>
<dbReference type="GO" id="GO:0055085">
    <property type="term" value="P:transmembrane transport"/>
    <property type="evidence" value="ECO:0007669"/>
    <property type="project" value="InterPro"/>
</dbReference>
<feature type="transmembrane region" description="Helical" evidence="6">
    <location>
        <begin position="79"/>
        <end position="96"/>
    </location>
</feature>
<organism evidence="8 9">
    <name type="scientific">Glycomyces buryatensis</name>
    <dbReference type="NCBI Taxonomy" id="2570927"/>
    <lineage>
        <taxon>Bacteria</taxon>
        <taxon>Bacillati</taxon>
        <taxon>Actinomycetota</taxon>
        <taxon>Actinomycetes</taxon>
        <taxon>Glycomycetales</taxon>
        <taxon>Glycomycetaceae</taxon>
        <taxon>Glycomyces</taxon>
    </lineage>
</organism>
<feature type="transmembrane region" description="Helical" evidence="6">
    <location>
        <begin position="179"/>
        <end position="207"/>
    </location>
</feature>
<evidence type="ECO:0000256" key="3">
    <source>
        <dbReference type="ARBA" id="ARBA00022692"/>
    </source>
</evidence>
<keyword evidence="2 6" id="KW-0813">Transport</keyword>
<evidence type="ECO:0000313" key="8">
    <source>
        <dbReference type="EMBL" id="THV41814.1"/>
    </source>
</evidence>
<dbReference type="OrthoDB" id="3233284at2"/>
<keyword evidence="5 6" id="KW-0472">Membrane</keyword>
<name>A0A4S8QM55_9ACTN</name>
<gene>
    <name evidence="8" type="ORF">FAB82_09615</name>
</gene>
<keyword evidence="3 6" id="KW-0812">Transmembrane</keyword>
<evidence type="ECO:0000256" key="6">
    <source>
        <dbReference type="RuleBase" id="RU363032"/>
    </source>
</evidence>
<dbReference type="EMBL" id="STGY01000039">
    <property type="protein sequence ID" value="THV41814.1"/>
    <property type="molecule type" value="Genomic_DNA"/>
</dbReference>
<dbReference type="CDD" id="cd06261">
    <property type="entry name" value="TM_PBP2"/>
    <property type="match status" value="1"/>
</dbReference>
<comment type="subcellular location">
    <subcellularLocation>
        <location evidence="6">Cell membrane</location>
        <topology evidence="6">Multi-pass membrane protein</topology>
    </subcellularLocation>
    <subcellularLocation>
        <location evidence="1">Membrane</location>
        <topology evidence="1">Multi-pass membrane protein</topology>
    </subcellularLocation>
</comment>
<dbReference type="GO" id="GO:0031460">
    <property type="term" value="P:glycine betaine transport"/>
    <property type="evidence" value="ECO:0007669"/>
    <property type="project" value="TreeGrafter"/>
</dbReference>
<feature type="transmembrane region" description="Helical" evidence="6">
    <location>
        <begin position="49"/>
        <end position="73"/>
    </location>
</feature>
<dbReference type="Gene3D" id="1.10.3720.10">
    <property type="entry name" value="MetI-like"/>
    <property type="match status" value="1"/>
</dbReference>
<dbReference type="PANTHER" id="PTHR30177">
    <property type="entry name" value="GLYCINE BETAINE/L-PROLINE TRANSPORT SYSTEM PERMEASE PROTEIN PROW"/>
    <property type="match status" value="1"/>
</dbReference>
<dbReference type="PANTHER" id="PTHR30177:SF4">
    <property type="entry name" value="OSMOPROTECTANT IMPORT PERMEASE PROTEIN OSMW"/>
    <property type="match status" value="1"/>
</dbReference>
<reference evidence="8 9" key="2">
    <citation type="submission" date="2019-05" db="EMBL/GenBank/DDBJ databases">
        <title>Glycomyces buryatensis sp. nov.</title>
        <authorList>
            <person name="Nikitina E."/>
        </authorList>
    </citation>
    <scope>NUCLEOTIDE SEQUENCE [LARGE SCALE GENOMIC DNA]</scope>
    <source>
        <strain evidence="8 9">18</strain>
    </source>
</reference>
<evidence type="ECO:0000313" key="9">
    <source>
        <dbReference type="Proteomes" id="UP000308760"/>
    </source>
</evidence>
<feature type="transmembrane region" description="Helical" evidence="6">
    <location>
        <begin position="132"/>
        <end position="159"/>
    </location>
</feature>
<dbReference type="PROSITE" id="PS50928">
    <property type="entry name" value="ABC_TM1"/>
    <property type="match status" value="1"/>
</dbReference>
<evidence type="ECO:0000256" key="2">
    <source>
        <dbReference type="ARBA" id="ARBA00022448"/>
    </source>
</evidence>
<dbReference type="Proteomes" id="UP000308760">
    <property type="component" value="Unassembled WGS sequence"/>
</dbReference>
<keyword evidence="9" id="KW-1185">Reference proteome</keyword>
<protein>
    <submittedName>
        <fullName evidence="8">ABC transporter permease</fullName>
    </submittedName>
</protein>
<keyword evidence="4 6" id="KW-1133">Transmembrane helix</keyword>
<evidence type="ECO:0000256" key="4">
    <source>
        <dbReference type="ARBA" id="ARBA00022989"/>
    </source>
</evidence>
<feature type="transmembrane region" description="Helical" evidence="6">
    <location>
        <begin position="20"/>
        <end position="37"/>
    </location>
</feature>
<dbReference type="InterPro" id="IPR035906">
    <property type="entry name" value="MetI-like_sf"/>
</dbReference>
<comment type="caution">
    <text evidence="8">The sequence shown here is derived from an EMBL/GenBank/DDBJ whole genome shotgun (WGS) entry which is preliminary data.</text>
</comment>
<dbReference type="Pfam" id="PF00528">
    <property type="entry name" value="BPD_transp_1"/>
    <property type="match status" value="1"/>
</dbReference>
<accession>A0A4S8QM55</accession>
<dbReference type="SUPFAM" id="SSF161098">
    <property type="entry name" value="MetI-like"/>
    <property type="match status" value="1"/>
</dbReference>
<dbReference type="RefSeq" id="WP_136534328.1">
    <property type="nucleotide sequence ID" value="NZ_STGY01000039.1"/>
</dbReference>
<evidence type="ECO:0000256" key="1">
    <source>
        <dbReference type="ARBA" id="ARBA00004141"/>
    </source>
</evidence>
<feature type="domain" description="ABC transmembrane type-1" evidence="7">
    <location>
        <begin position="15"/>
        <end position="197"/>
    </location>
</feature>